<dbReference type="SUPFAM" id="SSF48726">
    <property type="entry name" value="Immunoglobulin"/>
    <property type="match status" value="2"/>
</dbReference>
<dbReference type="PANTHER" id="PTHR23279">
    <property type="entry name" value="DEFECTIVE PROBOSCIS EXTENSION RESPONSE DPR -RELATED"/>
    <property type="match status" value="1"/>
</dbReference>
<dbReference type="InterPro" id="IPR036179">
    <property type="entry name" value="Ig-like_dom_sf"/>
</dbReference>
<evidence type="ECO:0000259" key="2">
    <source>
        <dbReference type="PROSITE" id="PS50835"/>
    </source>
</evidence>
<proteinExistence type="predicted"/>
<evidence type="ECO:0000313" key="4">
    <source>
        <dbReference type="Proteomes" id="UP001381693"/>
    </source>
</evidence>
<evidence type="ECO:0000313" key="3">
    <source>
        <dbReference type="EMBL" id="KAK7084334.1"/>
    </source>
</evidence>
<organism evidence="3 4">
    <name type="scientific">Halocaridina rubra</name>
    <name type="common">Hawaiian red shrimp</name>
    <dbReference type="NCBI Taxonomy" id="373956"/>
    <lineage>
        <taxon>Eukaryota</taxon>
        <taxon>Metazoa</taxon>
        <taxon>Ecdysozoa</taxon>
        <taxon>Arthropoda</taxon>
        <taxon>Crustacea</taxon>
        <taxon>Multicrustacea</taxon>
        <taxon>Malacostraca</taxon>
        <taxon>Eumalacostraca</taxon>
        <taxon>Eucarida</taxon>
        <taxon>Decapoda</taxon>
        <taxon>Pleocyemata</taxon>
        <taxon>Caridea</taxon>
        <taxon>Atyoidea</taxon>
        <taxon>Atyidae</taxon>
        <taxon>Halocaridina</taxon>
    </lineage>
</organism>
<name>A0AAN8XUA4_HALRR</name>
<dbReference type="GO" id="GO:0050808">
    <property type="term" value="P:synapse organization"/>
    <property type="evidence" value="ECO:0007669"/>
    <property type="project" value="TreeGrafter"/>
</dbReference>
<keyword evidence="1" id="KW-0812">Transmembrane</keyword>
<sequence length="173" mass="19005">MVWTWDLEIHDVSANDAGLYECQVNTRPKISHQLLLNVHQGSTVISGPPEIYLETGSMLILTCAITAPPLPSGPVAWMHGDRVLDVKIHRGEVTLYETQDGPQLTSVLEISNVSSSDTGNYTCRPQGLPVAMVSVYVLQDEEPRAMHHDGASALEGHWIIVFLLLVVSVLILR</sequence>
<keyword evidence="1" id="KW-0472">Membrane</keyword>
<dbReference type="InterPro" id="IPR003599">
    <property type="entry name" value="Ig_sub"/>
</dbReference>
<reference evidence="3 4" key="1">
    <citation type="submission" date="2023-11" db="EMBL/GenBank/DDBJ databases">
        <title>Halocaridina rubra genome assembly.</title>
        <authorList>
            <person name="Smith C."/>
        </authorList>
    </citation>
    <scope>NUCLEOTIDE SEQUENCE [LARGE SCALE GENOMIC DNA]</scope>
    <source>
        <strain evidence="3">EP-1</strain>
        <tissue evidence="3">Whole</tissue>
    </source>
</reference>
<dbReference type="Pfam" id="PF13927">
    <property type="entry name" value="Ig_3"/>
    <property type="match status" value="1"/>
</dbReference>
<dbReference type="InterPro" id="IPR013783">
    <property type="entry name" value="Ig-like_fold"/>
</dbReference>
<keyword evidence="4" id="KW-1185">Reference proteome</keyword>
<feature type="domain" description="Ig-like" evidence="2">
    <location>
        <begin position="28"/>
        <end position="124"/>
    </location>
</feature>
<protein>
    <recommendedName>
        <fullName evidence="2">Ig-like domain-containing protein</fullName>
    </recommendedName>
</protein>
<comment type="caution">
    <text evidence="3">The sequence shown here is derived from an EMBL/GenBank/DDBJ whole genome shotgun (WGS) entry which is preliminary data.</text>
</comment>
<dbReference type="InterPro" id="IPR037448">
    <property type="entry name" value="Zig-8"/>
</dbReference>
<dbReference type="SMART" id="SM00409">
    <property type="entry name" value="IG"/>
    <property type="match status" value="1"/>
</dbReference>
<dbReference type="InterPro" id="IPR007110">
    <property type="entry name" value="Ig-like_dom"/>
</dbReference>
<dbReference type="PROSITE" id="PS50835">
    <property type="entry name" value="IG_LIKE"/>
    <property type="match status" value="1"/>
</dbReference>
<dbReference type="PANTHER" id="PTHR23279:SF6">
    <property type="entry name" value="DEFECTIVE PROBOSCIS EXTENSION RESPONSE 7, ISOFORM F"/>
    <property type="match status" value="1"/>
</dbReference>
<dbReference type="GO" id="GO:0032589">
    <property type="term" value="C:neuron projection membrane"/>
    <property type="evidence" value="ECO:0007669"/>
    <property type="project" value="TreeGrafter"/>
</dbReference>
<gene>
    <name evidence="3" type="ORF">SK128_005625</name>
</gene>
<keyword evidence="1" id="KW-1133">Transmembrane helix</keyword>
<evidence type="ECO:0000256" key="1">
    <source>
        <dbReference type="SAM" id="Phobius"/>
    </source>
</evidence>
<dbReference type="Gene3D" id="2.60.40.10">
    <property type="entry name" value="Immunoglobulins"/>
    <property type="match status" value="2"/>
</dbReference>
<dbReference type="CDD" id="cd00096">
    <property type="entry name" value="Ig"/>
    <property type="match status" value="1"/>
</dbReference>
<dbReference type="Proteomes" id="UP001381693">
    <property type="component" value="Unassembled WGS sequence"/>
</dbReference>
<dbReference type="EMBL" id="JAXCGZ010002140">
    <property type="protein sequence ID" value="KAK7084334.1"/>
    <property type="molecule type" value="Genomic_DNA"/>
</dbReference>
<dbReference type="AlphaFoldDB" id="A0AAN8XUA4"/>
<feature type="transmembrane region" description="Helical" evidence="1">
    <location>
        <begin position="156"/>
        <end position="172"/>
    </location>
</feature>
<accession>A0AAN8XUA4</accession>